<evidence type="ECO:0000313" key="2">
    <source>
        <dbReference type="Proteomes" id="UP000018888"/>
    </source>
</evidence>
<organism evidence="1 2">
    <name type="scientific">Rhizophagus irregularis (strain DAOM 181602 / DAOM 197198 / MUCL 43194)</name>
    <name type="common">Arbuscular mycorrhizal fungus</name>
    <name type="synonym">Glomus intraradices</name>
    <dbReference type="NCBI Taxonomy" id="747089"/>
    <lineage>
        <taxon>Eukaryota</taxon>
        <taxon>Fungi</taxon>
        <taxon>Fungi incertae sedis</taxon>
        <taxon>Mucoromycota</taxon>
        <taxon>Glomeromycotina</taxon>
        <taxon>Glomeromycetes</taxon>
        <taxon>Glomerales</taxon>
        <taxon>Glomeraceae</taxon>
        <taxon>Rhizophagus</taxon>
    </lineage>
</organism>
<evidence type="ECO:0000313" key="1">
    <source>
        <dbReference type="EMBL" id="POG80365.1"/>
    </source>
</evidence>
<dbReference type="EMBL" id="AUPC02000018">
    <property type="protein sequence ID" value="POG80365.1"/>
    <property type="molecule type" value="Genomic_DNA"/>
</dbReference>
<gene>
    <name evidence="1" type="ORF">GLOIN_2v321204</name>
</gene>
<name>A0A2P4QRX4_RHIID</name>
<protein>
    <recommendedName>
        <fullName evidence="3">RRM domain-containing protein</fullName>
    </recommendedName>
</protein>
<reference evidence="1 2" key="1">
    <citation type="journal article" date="2013" name="Proc. Natl. Acad. Sci. U.S.A.">
        <title>Genome of an arbuscular mycorrhizal fungus provides insight into the oldest plant symbiosis.</title>
        <authorList>
            <person name="Tisserant E."/>
            <person name="Malbreil M."/>
            <person name="Kuo A."/>
            <person name="Kohler A."/>
            <person name="Symeonidi A."/>
            <person name="Balestrini R."/>
            <person name="Charron P."/>
            <person name="Duensing N."/>
            <person name="Frei Dit Frey N."/>
            <person name="Gianinazzi-Pearson V."/>
            <person name="Gilbert L.B."/>
            <person name="Handa Y."/>
            <person name="Herr J.R."/>
            <person name="Hijri M."/>
            <person name="Koul R."/>
            <person name="Kawaguchi M."/>
            <person name="Krajinski F."/>
            <person name="Lammers P.J."/>
            <person name="Masclaux F.G."/>
            <person name="Murat C."/>
            <person name="Morin E."/>
            <person name="Ndikumana S."/>
            <person name="Pagni M."/>
            <person name="Petitpierre D."/>
            <person name="Requena N."/>
            <person name="Rosikiewicz P."/>
            <person name="Riley R."/>
            <person name="Saito K."/>
            <person name="San Clemente H."/>
            <person name="Shapiro H."/>
            <person name="van Tuinen D."/>
            <person name="Becard G."/>
            <person name="Bonfante P."/>
            <person name="Paszkowski U."/>
            <person name="Shachar-Hill Y.Y."/>
            <person name="Tuskan G.A."/>
            <person name="Young P.W."/>
            <person name="Sanders I.R."/>
            <person name="Henrissat B."/>
            <person name="Rensing S.A."/>
            <person name="Grigoriev I.V."/>
            <person name="Corradi N."/>
            <person name="Roux C."/>
            <person name="Martin F."/>
        </authorList>
    </citation>
    <scope>NUCLEOTIDE SEQUENCE [LARGE SCALE GENOMIC DNA]</scope>
    <source>
        <strain evidence="1 2">DAOM 197198</strain>
    </source>
</reference>
<reference evidence="1 2" key="2">
    <citation type="journal article" date="2018" name="New Phytol.">
        <title>High intraspecific genome diversity in the model arbuscular mycorrhizal symbiont Rhizophagus irregularis.</title>
        <authorList>
            <person name="Chen E.C.H."/>
            <person name="Morin E."/>
            <person name="Beaudet D."/>
            <person name="Noel J."/>
            <person name="Yildirir G."/>
            <person name="Ndikumana S."/>
            <person name="Charron P."/>
            <person name="St-Onge C."/>
            <person name="Giorgi J."/>
            <person name="Kruger M."/>
            <person name="Marton T."/>
            <person name="Ropars J."/>
            <person name="Grigoriev I.V."/>
            <person name="Hainaut M."/>
            <person name="Henrissat B."/>
            <person name="Roux C."/>
            <person name="Martin F."/>
            <person name="Corradi N."/>
        </authorList>
    </citation>
    <scope>NUCLEOTIDE SEQUENCE [LARGE SCALE GENOMIC DNA]</scope>
    <source>
        <strain evidence="1 2">DAOM 197198</strain>
    </source>
</reference>
<dbReference type="AlphaFoldDB" id="A0A2P4QRX4"/>
<comment type="caution">
    <text evidence="1">The sequence shown here is derived from an EMBL/GenBank/DDBJ whole genome shotgun (WGS) entry which is preliminary data.</text>
</comment>
<evidence type="ECO:0008006" key="3">
    <source>
        <dbReference type="Google" id="ProtNLM"/>
    </source>
</evidence>
<dbReference type="Proteomes" id="UP000018888">
    <property type="component" value="Unassembled WGS sequence"/>
</dbReference>
<sequence length="71" mass="7919">MAPLNLNASPKGKFLFHTSPIKSQKQIFGNFLNDDQSVHQVNLNFDQSDRSKGIASIVFVRKNDAVQSVET</sequence>
<accession>A0A2P4QRX4</accession>
<keyword evidence="2" id="KW-1185">Reference proteome</keyword>
<proteinExistence type="predicted"/>